<keyword evidence="2" id="KW-0472">Membrane</keyword>
<evidence type="ECO:0000313" key="5">
    <source>
        <dbReference type="Proteomes" id="UP001172102"/>
    </source>
</evidence>
<keyword evidence="2" id="KW-0812">Transmembrane</keyword>
<feature type="compositionally biased region" description="Polar residues" evidence="1">
    <location>
        <begin position="137"/>
        <end position="147"/>
    </location>
</feature>
<protein>
    <submittedName>
        <fullName evidence="4">Uncharacterized protein</fullName>
    </submittedName>
</protein>
<evidence type="ECO:0000256" key="1">
    <source>
        <dbReference type="SAM" id="MobiDB-lite"/>
    </source>
</evidence>
<reference evidence="4" key="1">
    <citation type="submission" date="2023-06" db="EMBL/GenBank/DDBJ databases">
        <title>Genome-scale phylogeny and comparative genomics of the fungal order Sordariales.</title>
        <authorList>
            <consortium name="Lawrence Berkeley National Laboratory"/>
            <person name="Hensen N."/>
            <person name="Bonometti L."/>
            <person name="Westerberg I."/>
            <person name="Brannstrom I.O."/>
            <person name="Guillou S."/>
            <person name="Cros-Aarteil S."/>
            <person name="Calhoun S."/>
            <person name="Haridas S."/>
            <person name="Kuo A."/>
            <person name="Mondo S."/>
            <person name="Pangilinan J."/>
            <person name="Riley R."/>
            <person name="Labutti K."/>
            <person name="Andreopoulos B."/>
            <person name="Lipzen A."/>
            <person name="Chen C."/>
            <person name="Yanf M."/>
            <person name="Daum C."/>
            <person name="Ng V."/>
            <person name="Clum A."/>
            <person name="Steindorff A."/>
            <person name="Ohm R."/>
            <person name="Martin F."/>
            <person name="Silar P."/>
            <person name="Natvig D."/>
            <person name="Lalanne C."/>
            <person name="Gautier V."/>
            <person name="Ament-Velasquez S.L."/>
            <person name="Kruys A."/>
            <person name="Hutchinson M.I."/>
            <person name="Powell A.J."/>
            <person name="Barry K."/>
            <person name="Miller A.N."/>
            <person name="Grigoriev I.V."/>
            <person name="Debuchy R."/>
            <person name="Gladieux P."/>
            <person name="Thoren M.H."/>
            <person name="Johannesson H."/>
        </authorList>
    </citation>
    <scope>NUCLEOTIDE SEQUENCE</scope>
    <source>
        <strain evidence="4">SMH4607-1</strain>
    </source>
</reference>
<evidence type="ECO:0000256" key="3">
    <source>
        <dbReference type="SAM" id="SignalP"/>
    </source>
</evidence>
<sequence length="228" mass="24036">MAWSLVGVSTLFARSLAMIGDRAVFPTASTTDATNFPAPDDMWAVVNSGGPALLSRYPVVLLGDYTFWPLSYNDNRFSFAVAVTDSEANIIINVFEAPGARYIDHIIVVSTNETVFLYGQGGDFAEIAWEALSSATTSTVPNTNPTQSSTAAGTTTTTTTTGTASSSPTSSPSANEGSSLSKSDIIGICVGIPSFIATAVGVFLTWRYAKRAKPEGTFYRVVRGHGGY</sequence>
<proteinExistence type="predicted"/>
<keyword evidence="3" id="KW-0732">Signal</keyword>
<organism evidence="4 5">
    <name type="scientific">Lasiosphaeris hirsuta</name>
    <dbReference type="NCBI Taxonomy" id="260670"/>
    <lineage>
        <taxon>Eukaryota</taxon>
        <taxon>Fungi</taxon>
        <taxon>Dikarya</taxon>
        <taxon>Ascomycota</taxon>
        <taxon>Pezizomycotina</taxon>
        <taxon>Sordariomycetes</taxon>
        <taxon>Sordariomycetidae</taxon>
        <taxon>Sordariales</taxon>
        <taxon>Lasiosphaeriaceae</taxon>
        <taxon>Lasiosphaeris</taxon>
    </lineage>
</organism>
<comment type="caution">
    <text evidence="4">The sequence shown here is derived from an EMBL/GenBank/DDBJ whole genome shotgun (WGS) entry which is preliminary data.</text>
</comment>
<keyword evidence="2" id="KW-1133">Transmembrane helix</keyword>
<dbReference type="AlphaFoldDB" id="A0AA40E9T2"/>
<evidence type="ECO:0000256" key="2">
    <source>
        <dbReference type="SAM" id="Phobius"/>
    </source>
</evidence>
<feature type="signal peptide" evidence="3">
    <location>
        <begin position="1"/>
        <end position="17"/>
    </location>
</feature>
<accession>A0AA40E9T2</accession>
<feature type="region of interest" description="Disordered" evidence="1">
    <location>
        <begin position="137"/>
        <end position="180"/>
    </location>
</feature>
<dbReference type="EMBL" id="JAUKUA010000001">
    <property type="protein sequence ID" value="KAK0732095.1"/>
    <property type="molecule type" value="Genomic_DNA"/>
</dbReference>
<keyword evidence="5" id="KW-1185">Reference proteome</keyword>
<feature type="chain" id="PRO_5041358636" evidence="3">
    <location>
        <begin position="18"/>
        <end position="228"/>
    </location>
</feature>
<dbReference type="Proteomes" id="UP001172102">
    <property type="component" value="Unassembled WGS sequence"/>
</dbReference>
<evidence type="ECO:0000313" key="4">
    <source>
        <dbReference type="EMBL" id="KAK0732095.1"/>
    </source>
</evidence>
<feature type="transmembrane region" description="Helical" evidence="2">
    <location>
        <begin position="185"/>
        <end position="206"/>
    </location>
</feature>
<feature type="compositionally biased region" description="Low complexity" evidence="1">
    <location>
        <begin position="148"/>
        <end position="174"/>
    </location>
</feature>
<gene>
    <name evidence="4" type="ORF">B0H67DRAFT_566669</name>
</gene>
<name>A0AA40E9T2_9PEZI</name>